<dbReference type="InterPro" id="IPR014347">
    <property type="entry name" value="Tautomerase/MIF_sf"/>
</dbReference>
<dbReference type="AlphaFoldDB" id="A0A7W0CUQ9"/>
<dbReference type="Proteomes" id="UP000530928">
    <property type="component" value="Unassembled WGS sequence"/>
</dbReference>
<evidence type="ECO:0000313" key="1">
    <source>
        <dbReference type="EMBL" id="MBA2897597.1"/>
    </source>
</evidence>
<sequence length="116" mass="13434">MKIYARKDVWSGRRQEISDKVHGALVSEWGLPDDKRFHRFFLMDADDFVAPRSPEYLILEILCFEGRSDDAKRALHRRLSAEFAEVEITIVETPKVNWGIRGVPADELALTYKVEV</sequence>
<dbReference type="EMBL" id="JACDUR010000012">
    <property type="protein sequence ID" value="MBA2897597.1"/>
    <property type="molecule type" value="Genomic_DNA"/>
</dbReference>
<keyword evidence="2" id="KW-1185">Reference proteome</keyword>
<dbReference type="InterPro" id="IPR037479">
    <property type="entry name" value="Tauto_MSAD"/>
</dbReference>
<dbReference type="Gene3D" id="3.30.429.10">
    <property type="entry name" value="Macrophage Migration Inhibitory Factor"/>
    <property type="match status" value="1"/>
</dbReference>
<accession>A0A7W0CUQ9</accession>
<comment type="caution">
    <text evidence="1">The sequence shown here is derived from an EMBL/GenBank/DDBJ whole genome shotgun (WGS) entry which is preliminary data.</text>
</comment>
<name>A0A7W0CUQ9_9ACTN</name>
<organism evidence="1 2">
    <name type="scientific">Nonomuraea soli</name>
    <dbReference type="NCBI Taxonomy" id="1032476"/>
    <lineage>
        <taxon>Bacteria</taxon>
        <taxon>Bacillati</taxon>
        <taxon>Actinomycetota</taxon>
        <taxon>Actinomycetes</taxon>
        <taxon>Streptosporangiales</taxon>
        <taxon>Streptosporangiaceae</taxon>
        <taxon>Nonomuraea</taxon>
    </lineage>
</organism>
<dbReference type="SUPFAM" id="SSF55331">
    <property type="entry name" value="Tautomerase/MIF"/>
    <property type="match status" value="1"/>
</dbReference>
<evidence type="ECO:0000313" key="2">
    <source>
        <dbReference type="Proteomes" id="UP000530928"/>
    </source>
</evidence>
<proteinExistence type="predicted"/>
<dbReference type="Pfam" id="PF14552">
    <property type="entry name" value="Tautomerase_2"/>
    <property type="match status" value="1"/>
</dbReference>
<gene>
    <name evidence="1" type="ORF">HNR30_008999</name>
</gene>
<protein>
    <submittedName>
        <fullName evidence="1">Phenylpyruvate tautomerase PptA (4-oxalocrotonate tautomerase family)</fullName>
    </submittedName>
</protein>
<keyword evidence="1" id="KW-0670">Pyruvate</keyword>
<reference evidence="1 2" key="1">
    <citation type="submission" date="2020-07" db="EMBL/GenBank/DDBJ databases">
        <title>Genomic Encyclopedia of Type Strains, Phase IV (KMG-IV): sequencing the most valuable type-strain genomes for metagenomic binning, comparative biology and taxonomic classification.</title>
        <authorList>
            <person name="Goeker M."/>
        </authorList>
    </citation>
    <scope>NUCLEOTIDE SEQUENCE [LARGE SCALE GENOMIC DNA]</scope>
    <source>
        <strain evidence="1 2">DSM 45533</strain>
    </source>
</reference>